<dbReference type="Proteomes" id="UP001354989">
    <property type="component" value="Chromosome"/>
</dbReference>
<evidence type="ECO:0000313" key="1">
    <source>
        <dbReference type="EMBL" id="BDC98857.1"/>
    </source>
</evidence>
<dbReference type="RefSeq" id="WP_338397918.1">
    <property type="nucleotide sequence ID" value="NZ_AP025292.1"/>
</dbReference>
<dbReference type="EMBL" id="AP025292">
    <property type="protein sequence ID" value="BDC98857.1"/>
    <property type="molecule type" value="Genomic_DNA"/>
</dbReference>
<dbReference type="SUPFAM" id="SSF50998">
    <property type="entry name" value="Quinoprotein alcohol dehydrogenase-like"/>
    <property type="match status" value="1"/>
</dbReference>
<evidence type="ECO:0000313" key="2">
    <source>
        <dbReference type="Proteomes" id="UP001354989"/>
    </source>
</evidence>
<reference evidence="1 2" key="1">
    <citation type="submission" date="2021-12" db="EMBL/GenBank/DDBJ databases">
        <title>Genome sequencing of bacteria with rrn-lacking chromosome and rrn-plasmid.</title>
        <authorList>
            <person name="Anda M."/>
            <person name="Iwasaki W."/>
        </authorList>
    </citation>
    <scope>NUCLEOTIDE SEQUENCE [LARGE SCALE GENOMIC DNA]</scope>
    <source>
        <strain evidence="1 2">NBRC 101262</strain>
    </source>
</reference>
<accession>A0ABM7VD37</accession>
<keyword evidence="2" id="KW-1185">Reference proteome</keyword>
<dbReference type="Gene3D" id="2.130.10.10">
    <property type="entry name" value="YVTN repeat-like/Quinoprotein amine dehydrogenase"/>
    <property type="match status" value="1"/>
</dbReference>
<gene>
    <name evidence="1" type="ORF">PEPS_11380</name>
</gene>
<dbReference type="InterPro" id="IPR015943">
    <property type="entry name" value="WD40/YVTN_repeat-like_dom_sf"/>
</dbReference>
<dbReference type="InterPro" id="IPR011047">
    <property type="entry name" value="Quinoprotein_ADH-like_sf"/>
</dbReference>
<sequence length="341" mass="39244">MRLIKRNENIGLIRKADNSIYAKKINGGLCKIIDNECVTVIQEEIDSFRVYDGKLVYKLFNHRSKLFSIEGDIITEIMSDDDKVSNISSGVLFESKLQIYYYINNDFLPSGMYLLGSDLELERSENISVYSTKIDQHYFNKSNKFVYSFNRHHEERYKIDISDYGRVIIRHRNTGEVLSDEPNEIDGELFRYQGLLYVPLKGGQLLALNASDGKKSWIWEHDRLGAYGIVGDKIYKQDGKEVFEIDANNGGLLKSKKFSDDALLVDFHATGPIWVYPDVIIVVDVLSGKICMLDRLSLKVIEFFTINKKLPFSNNAIVWNAGKLHILDLENTLHIFDQFQN</sequence>
<proteinExistence type="predicted"/>
<organism evidence="1 2">
    <name type="scientific">Persicobacter psychrovividus</name>
    <dbReference type="NCBI Taxonomy" id="387638"/>
    <lineage>
        <taxon>Bacteria</taxon>
        <taxon>Pseudomonadati</taxon>
        <taxon>Bacteroidota</taxon>
        <taxon>Cytophagia</taxon>
        <taxon>Cytophagales</taxon>
        <taxon>Persicobacteraceae</taxon>
        <taxon>Persicobacter</taxon>
    </lineage>
</organism>
<name>A0ABM7VD37_9BACT</name>
<protein>
    <submittedName>
        <fullName evidence="1">Uncharacterized protein</fullName>
    </submittedName>
</protein>